<reference evidence="4 5" key="1">
    <citation type="submission" date="2023-04" db="EMBL/GenBank/DDBJ databases">
        <title>Genome of Basidiobolus ranarum AG-B5.</title>
        <authorList>
            <person name="Stajich J.E."/>
            <person name="Carter-House D."/>
            <person name="Gryganskyi A."/>
        </authorList>
    </citation>
    <scope>NUCLEOTIDE SEQUENCE [LARGE SCALE GENOMIC DNA]</scope>
    <source>
        <strain evidence="4 5">AG-B5</strain>
    </source>
</reference>
<dbReference type="PIRSF" id="PIRSF001788">
    <property type="entry name" value="GMF-beta"/>
    <property type="match status" value="1"/>
</dbReference>
<keyword evidence="5" id="KW-1185">Reference proteome</keyword>
<dbReference type="PANTHER" id="PTHR11249">
    <property type="entry name" value="GLIAL FACTOR NATURATION FACTOR"/>
    <property type="match status" value="1"/>
</dbReference>
<evidence type="ECO:0000256" key="2">
    <source>
        <dbReference type="PIRNR" id="PIRNR001788"/>
    </source>
</evidence>
<feature type="domain" description="ADF-H" evidence="3">
    <location>
        <begin position="2"/>
        <end position="139"/>
    </location>
</feature>
<dbReference type="InterPro" id="IPR029006">
    <property type="entry name" value="ADF-H/Gelsolin-like_dom_sf"/>
</dbReference>
<sequence length="141" mass="16492">MSVSVTCSIDESVLKNVRKFRFAKTLENPSAYLIKIDRKKFLIEEDELFENIPLEDLIEEIPDDSPRYIVLSFKFEHLDGRLSYPLIFIYYTPVGCSTELSMLYASNQPYFQQKTDLGKVLELRDKEDLTLEWLKEALNLA</sequence>
<dbReference type="SUPFAM" id="SSF55753">
    <property type="entry name" value="Actin depolymerizing proteins"/>
    <property type="match status" value="1"/>
</dbReference>
<keyword evidence="2" id="KW-0963">Cytoplasm</keyword>
<dbReference type="SMART" id="SM00102">
    <property type="entry name" value="ADF"/>
    <property type="match status" value="1"/>
</dbReference>
<name>A0ABR2X573_9FUNG</name>
<evidence type="ECO:0000313" key="4">
    <source>
        <dbReference type="EMBL" id="KAK9768876.1"/>
    </source>
</evidence>
<evidence type="ECO:0000259" key="3">
    <source>
        <dbReference type="PROSITE" id="PS51263"/>
    </source>
</evidence>
<dbReference type="CDD" id="cd11283">
    <property type="entry name" value="ADF_GMF-beta_like"/>
    <property type="match status" value="1"/>
</dbReference>
<accession>A0ABR2X573</accession>
<evidence type="ECO:0000256" key="1">
    <source>
        <dbReference type="ARBA" id="ARBA00010055"/>
    </source>
</evidence>
<proteinExistence type="inferred from homology"/>
<dbReference type="Proteomes" id="UP001479436">
    <property type="component" value="Unassembled WGS sequence"/>
</dbReference>
<protein>
    <recommendedName>
        <fullName evidence="3">ADF-H domain-containing protein</fullName>
    </recommendedName>
</protein>
<dbReference type="PROSITE" id="PS51263">
    <property type="entry name" value="ADF_H"/>
    <property type="match status" value="1"/>
</dbReference>
<evidence type="ECO:0000313" key="5">
    <source>
        <dbReference type="Proteomes" id="UP001479436"/>
    </source>
</evidence>
<organism evidence="4 5">
    <name type="scientific">Basidiobolus ranarum</name>
    <dbReference type="NCBI Taxonomy" id="34480"/>
    <lineage>
        <taxon>Eukaryota</taxon>
        <taxon>Fungi</taxon>
        <taxon>Fungi incertae sedis</taxon>
        <taxon>Zoopagomycota</taxon>
        <taxon>Entomophthoromycotina</taxon>
        <taxon>Basidiobolomycetes</taxon>
        <taxon>Basidiobolales</taxon>
        <taxon>Basidiobolaceae</taxon>
        <taxon>Basidiobolus</taxon>
    </lineage>
</organism>
<dbReference type="InterPro" id="IPR011171">
    <property type="entry name" value="GMF"/>
</dbReference>
<dbReference type="Gene3D" id="3.40.20.10">
    <property type="entry name" value="Severin"/>
    <property type="match status" value="1"/>
</dbReference>
<dbReference type="Pfam" id="PF00241">
    <property type="entry name" value="Cofilin_ADF"/>
    <property type="match status" value="1"/>
</dbReference>
<keyword evidence="2" id="KW-0539">Nucleus</keyword>
<comment type="subcellular location">
    <subcellularLocation>
        <location evidence="2">Cytoplasm</location>
    </subcellularLocation>
    <subcellularLocation>
        <location evidence="2">Nucleus</location>
    </subcellularLocation>
</comment>
<gene>
    <name evidence="4" type="ORF">K7432_000106</name>
</gene>
<dbReference type="PANTHER" id="PTHR11249:SF2">
    <property type="entry name" value="GLIA MATURATION FACTOR"/>
    <property type="match status" value="1"/>
</dbReference>
<comment type="similarity">
    <text evidence="1 2">Belongs to the actin-binding proteins ADF family. GMF subfamily.</text>
</comment>
<comment type="caution">
    <text evidence="4">The sequence shown here is derived from an EMBL/GenBank/DDBJ whole genome shotgun (WGS) entry which is preliminary data.</text>
</comment>
<dbReference type="InterPro" id="IPR002108">
    <property type="entry name" value="ADF-H"/>
</dbReference>
<dbReference type="EMBL" id="JASJQH010000002">
    <property type="protein sequence ID" value="KAK9768876.1"/>
    <property type="molecule type" value="Genomic_DNA"/>
</dbReference>